<dbReference type="Proteomes" id="UP001519325">
    <property type="component" value="Unassembled WGS sequence"/>
</dbReference>
<dbReference type="InterPro" id="IPR011048">
    <property type="entry name" value="Haem_d1_sf"/>
</dbReference>
<evidence type="ECO:0000313" key="4">
    <source>
        <dbReference type="Proteomes" id="UP001519325"/>
    </source>
</evidence>
<sequence>MRPHPAGSRRRARRTAAALAVAILLPGAVGAAQPTDTSIWQLDSIADTAAAAARCGPGSAPESGLQGDVPAADRDGGRSTLGYHCNMSLIGRFDGDGGGLVSAAFEHCAYIGSFFPGSLTGPSPGVQVLDVADPANPVLSATLTEPAMVAGTWETLKVHAGRKLLVGAGAPVLAGAGLLSVYDISDCAHPRLLNPGTGSDLTKPLNVTAHEGGFSPDGLTYWSSGTVPGIVSAVDLADPAHPRVLWQGMPGISLHGMGVSADGNRLFLADNTGGLTVLDSSAVQRRDPDPRLPILSQTKWVDGWATQHTVPVTYDGVPYLFAVDEAGSGGVKILDVADAARPRLVGSIKLAINLAANQDAALASSMGGSIFSYDAHYCAADRPVNPTALACAWLASGIRVFDVRDPHSVREIAYYNPPARTGRPPGANSPQSLFSVAGVPVLGSGALIQALRAGVFDPQTALGPRGDRLIGDMSADLCFSPPSWHGDQLWVACSDNTFQTLRLDPSVYTPPPDQETTIG</sequence>
<protein>
    <recommendedName>
        <fullName evidence="5">LVIVD repeat-containing protein</fullName>
    </recommendedName>
</protein>
<organism evidence="3 4">
    <name type="scientific">Nocardia goodfellowii</name>
    <dbReference type="NCBI Taxonomy" id="882446"/>
    <lineage>
        <taxon>Bacteria</taxon>
        <taxon>Bacillati</taxon>
        <taxon>Actinomycetota</taxon>
        <taxon>Actinomycetes</taxon>
        <taxon>Mycobacteriales</taxon>
        <taxon>Nocardiaceae</taxon>
        <taxon>Nocardia</taxon>
    </lineage>
</organism>
<feature type="chain" id="PRO_5045205898" description="LVIVD repeat-containing protein" evidence="2">
    <location>
        <begin position="32"/>
        <end position="519"/>
    </location>
</feature>
<name>A0ABS4QJK9_9NOCA</name>
<dbReference type="Pfam" id="PF08309">
    <property type="entry name" value="LVIVD"/>
    <property type="match status" value="1"/>
</dbReference>
<feature type="region of interest" description="Disordered" evidence="1">
    <location>
        <begin position="53"/>
        <end position="73"/>
    </location>
</feature>
<gene>
    <name evidence="3" type="ORF">BJ987_004796</name>
</gene>
<dbReference type="InterPro" id="IPR013211">
    <property type="entry name" value="LVIVD"/>
</dbReference>
<feature type="signal peptide" evidence="2">
    <location>
        <begin position="1"/>
        <end position="31"/>
    </location>
</feature>
<accession>A0ABS4QJK9</accession>
<proteinExistence type="predicted"/>
<evidence type="ECO:0000256" key="1">
    <source>
        <dbReference type="SAM" id="MobiDB-lite"/>
    </source>
</evidence>
<comment type="caution">
    <text evidence="3">The sequence shown here is derived from an EMBL/GenBank/DDBJ whole genome shotgun (WGS) entry which is preliminary data.</text>
</comment>
<evidence type="ECO:0008006" key="5">
    <source>
        <dbReference type="Google" id="ProtNLM"/>
    </source>
</evidence>
<keyword evidence="4" id="KW-1185">Reference proteome</keyword>
<evidence type="ECO:0000256" key="2">
    <source>
        <dbReference type="SAM" id="SignalP"/>
    </source>
</evidence>
<dbReference type="SUPFAM" id="SSF51004">
    <property type="entry name" value="C-terminal (heme d1) domain of cytochrome cd1-nitrite reductase"/>
    <property type="match status" value="1"/>
</dbReference>
<keyword evidence="2" id="KW-0732">Signal</keyword>
<reference evidence="3 4" key="1">
    <citation type="submission" date="2021-03" db="EMBL/GenBank/DDBJ databases">
        <title>Sequencing the genomes of 1000 actinobacteria strains.</title>
        <authorList>
            <person name="Klenk H.-P."/>
        </authorList>
    </citation>
    <scope>NUCLEOTIDE SEQUENCE [LARGE SCALE GENOMIC DNA]</scope>
    <source>
        <strain evidence="3 4">DSM 45516</strain>
    </source>
</reference>
<dbReference type="RefSeq" id="WP_209894201.1">
    <property type="nucleotide sequence ID" value="NZ_JAGGMR010000001.1"/>
</dbReference>
<evidence type="ECO:0000313" key="3">
    <source>
        <dbReference type="EMBL" id="MBP2191895.1"/>
    </source>
</evidence>
<dbReference type="EMBL" id="JAGGMR010000001">
    <property type="protein sequence ID" value="MBP2191895.1"/>
    <property type="molecule type" value="Genomic_DNA"/>
</dbReference>